<evidence type="ECO:0000313" key="3">
    <source>
        <dbReference type="Proteomes" id="UP000012101"/>
    </source>
</evidence>
<sequence>MKRKQKENSFFNNSIVNSGGNSVSSSEWNLKSFCFEIYTSLPNLTGSLNLESRPFIQIIIS</sequence>
<reference evidence="2 3" key="1">
    <citation type="submission" date="2013-01" db="EMBL/GenBank/DDBJ databases">
        <authorList>
            <person name="Harkins D.M."/>
            <person name="Durkin A.S."/>
            <person name="Brinkac L.M."/>
            <person name="Haft D.H."/>
            <person name="Selengut J.D."/>
            <person name="Sanka R."/>
            <person name="DePew J."/>
            <person name="Purushe J."/>
            <person name="Hospenthal D.R."/>
            <person name="Murray C.K."/>
            <person name="Pimentel G."/>
            <person name="Wasfy M."/>
            <person name="Vinetz J.M."/>
            <person name="Sutton G.G."/>
            <person name="Nierman W.C."/>
            <person name="Fouts D.E."/>
        </authorList>
    </citation>
    <scope>NUCLEOTIDE SEQUENCE [LARGE SCALE GENOMIC DNA]</scope>
    <source>
        <strain evidence="2 3">2006001855</strain>
    </source>
</reference>
<accession>M6FHP0</accession>
<protein>
    <submittedName>
        <fullName evidence="2">Uncharacterized protein</fullName>
    </submittedName>
</protein>
<organism evidence="2 3">
    <name type="scientific">Leptospira weilii str. 2006001855</name>
    <dbReference type="NCBI Taxonomy" id="996804"/>
    <lineage>
        <taxon>Bacteria</taxon>
        <taxon>Pseudomonadati</taxon>
        <taxon>Spirochaetota</taxon>
        <taxon>Spirochaetia</taxon>
        <taxon>Leptospirales</taxon>
        <taxon>Leptospiraceae</taxon>
        <taxon>Leptospira</taxon>
    </lineage>
</organism>
<dbReference type="AlphaFoldDB" id="M6FHP0"/>
<feature type="region of interest" description="Disordered" evidence="1">
    <location>
        <begin position="1"/>
        <end position="23"/>
    </location>
</feature>
<evidence type="ECO:0000256" key="1">
    <source>
        <dbReference type="SAM" id="MobiDB-lite"/>
    </source>
</evidence>
<feature type="compositionally biased region" description="Low complexity" evidence="1">
    <location>
        <begin position="8"/>
        <end position="23"/>
    </location>
</feature>
<name>M6FHP0_9LEPT</name>
<dbReference type="EMBL" id="AFJM02000042">
    <property type="protein sequence ID" value="EMM72303.1"/>
    <property type="molecule type" value="Genomic_DNA"/>
</dbReference>
<comment type="caution">
    <text evidence="2">The sequence shown here is derived from an EMBL/GenBank/DDBJ whole genome shotgun (WGS) entry which is preliminary data.</text>
</comment>
<dbReference type="Proteomes" id="UP000012101">
    <property type="component" value="Unassembled WGS sequence"/>
</dbReference>
<gene>
    <name evidence="2" type="ORF">LEP1GSC038_3667</name>
</gene>
<evidence type="ECO:0000313" key="2">
    <source>
        <dbReference type="EMBL" id="EMM72303.1"/>
    </source>
</evidence>
<proteinExistence type="predicted"/>